<dbReference type="AlphaFoldDB" id="A0A1M7CZU6"/>
<dbReference type="EMBL" id="FRCF01000002">
    <property type="protein sequence ID" value="SHL72647.1"/>
    <property type="molecule type" value="Genomic_DNA"/>
</dbReference>
<organism evidence="8 9">
    <name type="scientific">Lacicoccus alkaliphilus DSM 16010</name>
    <dbReference type="NCBI Taxonomy" id="1123231"/>
    <lineage>
        <taxon>Bacteria</taxon>
        <taxon>Bacillati</taxon>
        <taxon>Bacillota</taxon>
        <taxon>Bacilli</taxon>
        <taxon>Bacillales</taxon>
        <taxon>Salinicoccaceae</taxon>
        <taxon>Lacicoccus</taxon>
    </lineage>
</organism>
<dbReference type="InterPro" id="IPR013149">
    <property type="entry name" value="ADH-like_C"/>
</dbReference>
<evidence type="ECO:0000256" key="6">
    <source>
        <dbReference type="RuleBase" id="RU361277"/>
    </source>
</evidence>
<dbReference type="STRING" id="1123231.SAMN02745189_00939"/>
<evidence type="ECO:0000256" key="4">
    <source>
        <dbReference type="ARBA" id="ARBA00022833"/>
    </source>
</evidence>
<name>A0A1M7CZU6_9BACL</name>
<reference evidence="8 9" key="1">
    <citation type="submission" date="2016-11" db="EMBL/GenBank/DDBJ databases">
        <authorList>
            <person name="Jaros S."/>
            <person name="Januszkiewicz K."/>
            <person name="Wedrychowicz H."/>
        </authorList>
    </citation>
    <scope>NUCLEOTIDE SEQUENCE [LARGE SCALE GENOMIC DNA]</scope>
    <source>
        <strain evidence="8 9">DSM 16010</strain>
    </source>
</reference>
<dbReference type="FunFam" id="3.40.50.720:FF:000003">
    <property type="entry name" value="S-(hydroxymethyl)glutathione dehydrogenase"/>
    <property type="match status" value="1"/>
</dbReference>
<dbReference type="InterPro" id="IPR036291">
    <property type="entry name" value="NAD(P)-bd_dom_sf"/>
</dbReference>
<evidence type="ECO:0000256" key="5">
    <source>
        <dbReference type="ARBA" id="ARBA00023002"/>
    </source>
</evidence>
<dbReference type="Pfam" id="PF00107">
    <property type="entry name" value="ADH_zinc_N"/>
    <property type="match status" value="1"/>
</dbReference>
<evidence type="ECO:0000259" key="7">
    <source>
        <dbReference type="SMART" id="SM00829"/>
    </source>
</evidence>
<dbReference type="PROSITE" id="PS00059">
    <property type="entry name" value="ADH_ZINC"/>
    <property type="match status" value="1"/>
</dbReference>
<dbReference type="SUPFAM" id="SSF51735">
    <property type="entry name" value="NAD(P)-binding Rossmann-fold domains"/>
    <property type="match status" value="1"/>
</dbReference>
<dbReference type="PANTHER" id="PTHR43350">
    <property type="entry name" value="NAD-DEPENDENT ALCOHOL DEHYDROGENASE"/>
    <property type="match status" value="1"/>
</dbReference>
<protein>
    <submittedName>
        <fullName evidence="8">Aryl-alcohol dehydrogenase</fullName>
    </submittedName>
</protein>
<dbReference type="SUPFAM" id="SSF50129">
    <property type="entry name" value="GroES-like"/>
    <property type="match status" value="1"/>
</dbReference>
<dbReference type="Pfam" id="PF08240">
    <property type="entry name" value="ADH_N"/>
    <property type="match status" value="1"/>
</dbReference>
<evidence type="ECO:0000256" key="1">
    <source>
        <dbReference type="ARBA" id="ARBA00001947"/>
    </source>
</evidence>
<dbReference type="GO" id="GO:0016491">
    <property type="term" value="F:oxidoreductase activity"/>
    <property type="evidence" value="ECO:0007669"/>
    <property type="project" value="UniProtKB-KW"/>
</dbReference>
<keyword evidence="3 6" id="KW-0479">Metal-binding</keyword>
<sequence>MEIKSALVNGTGEDYEIETVKLSEIQDDEIRVKMVASGICHSDEVARTGELPHPLPAILGHEGAGIVEEVGSYVKNIKAGDQVVLSYKYCGHCNHCLTGKPASCNSFASLNLDGKRSEGTYYFEKPDGTKINSYMHSAFSTYSIVKQENVTVVDDDVDLRLVGPLGCGFMTGAGTVFNGLKPEAGSTIAVFGTGAVGMAALMAGKIAGCTKVIGIDIHDDRLELARELGATHVINSKTQDIEEEVNQLTGNQGINYIVDTTGVVPVIKTAISLLAKEGVIAPIAVQKGDLELNVLTELSVSNRSIIGVLMGNTIPQLTIKQLVELHRANRFPFDKLIEFYKFEDINQASQDSASGKTVKPVLIIDEEYKPKAAQA</sequence>
<evidence type="ECO:0000256" key="3">
    <source>
        <dbReference type="ARBA" id="ARBA00022723"/>
    </source>
</evidence>
<dbReference type="GO" id="GO:0008270">
    <property type="term" value="F:zinc ion binding"/>
    <property type="evidence" value="ECO:0007669"/>
    <property type="project" value="InterPro"/>
</dbReference>
<dbReference type="InterPro" id="IPR020843">
    <property type="entry name" value="ER"/>
</dbReference>
<keyword evidence="5" id="KW-0560">Oxidoreductase</keyword>
<keyword evidence="4 6" id="KW-0862">Zinc</keyword>
<comment type="similarity">
    <text evidence="2 6">Belongs to the zinc-containing alcohol dehydrogenase family.</text>
</comment>
<dbReference type="InterPro" id="IPR002328">
    <property type="entry name" value="ADH_Zn_CS"/>
</dbReference>
<feature type="domain" description="Enoyl reductase (ER)" evidence="7">
    <location>
        <begin position="10"/>
        <end position="362"/>
    </location>
</feature>
<proteinExistence type="inferred from homology"/>
<dbReference type="OrthoDB" id="9806940at2"/>
<evidence type="ECO:0000256" key="2">
    <source>
        <dbReference type="ARBA" id="ARBA00008072"/>
    </source>
</evidence>
<evidence type="ECO:0000313" key="8">
    <source>
        <dbReference type="EMBL" id="SHL72647.1"/>
    </source>
</evidence>
<dbReference type="Gene3D" id="3.90.180.10">
    <property type="entry name" value="Medium-chain alcohol dehydrogenases, catalytic domain"/>
    <property type="match status" value="1"/>
</dbReference>
<dbReference type="Proteomes" id="UP000184206">
    <property type="component" value="Unassembled WGS sequence"/>
</dbReference>
<gene>
    <name evidence="8" type="ORF">SAMN02745189_00939</name>
</gene>
<comment type="cofactor">
    <cofactor evidence="1 6">
        <name>Zn(2+)</name>
        <dbReference type="ChEBI" id="CHEBI:29105"/>
    </cofactor>
</comment>
<dbReference type="SMART" id="SM00829">
    <property type="entry name" value="PKS_ER"/>
    <property type="match status" value="1"/>
</dbReference>
<dbReference type="InterPro" id="IPR013154">
    <property type="entry name" value="ADH-like_N"/>
</dbReference>
<dbReference type="RefSeq" id="WP_072708782.1">
    <property type="nucleotide sequence ID" value="NZ_FRCF01000002.1"/>
</dbReference>
<accession>A0A1M7CZU6</accession>
<dbReference type="Gene3D" id="3.40.50.720">
    <property type="entry name" value="NAD(P)-binding Rossmann-like Domain"/>
    <property type="match status" value="1"/>
</dbReference>
<keyword evidence="9" id="KW-1185">Reference proteome</keyword>
<evidence type="ECO:0000313" key="9">
    <source>
        <dbReference type="Proteomes" id="UP000184206"/>
    </source>
</evidence>
<dbReference type="PANTHER" id="PTHR43350:SF2">
    <property type="entry name" value="GROES-LIKE ZINC-BINDING ALCOHOL DEHYDROGENASE FAMILY PROTEIN"/>
    <property type="match status" value="1"/>
</dbReference>
<dbReference type="CDD" id="cd08278">
    <property type="entry name" value="benzyl_alcohol_DH"/>
    <property type="match status" value="1"/>
</dbReference>
<dbReference type="InterPro" id="IPR011032">
    <property type="entry name" value="GroES-like_sf"/>
</dbReference>